<evidence type="ECO:0000256" key="2">
    <source>
        <dbReference type="SAM" id="MobiDB-lite"/>
    </source>
</evidence>
<dbReference type="OrthoDB" id="10010556at2759"/>
<sequence>MCSRFVLYSISRANVPNRSREEITCERERCEPRPELRHTRNYGSVQRATPARVGGAAAPTPDGSREPGPTRGGGARVAQRRCLTPRYGPRRAFEVAEFQQRSAAGLMETLQSDVRTCHQRAQRSQALHQAHHAARQRTMGDTKEDLKEALGENIKLAREYSRLQQTLLEARREAACASDRRNRAEDSFHFRTQVGSLHLSRSLYSQAELAHCQALSQETARRVGAAQGDLSEAAGRISAFQRSLTGNRATEPMDSRKE</sequence>
<keyword evidence="4" id="KW-1185">Reference proteome</keyword>
<dbReference type="InterPro" id="IPR038826">
    <property type="entry name" value="CCDC178"/>
</dbReference>
<protein>
    <submittedName>
        <fullName evidence="3">Uncharacterized protein</fullName>
    </submittedName>
</protein>
<accession>A0A9Q0DVT2</accession>
<dbReference type="PANTHER" id="PTHR35088">
    <property type="entry name" value="COILED-COIL DOMAIN-CONTAINING PROTEIN 178"/>
    <property type="match status" value="1"/>
</dbReference>
<keyword evidence="1" id="KW-0175">Coiled coil</keyword>
<comment type="caution">
    <text evidence="3">The sequence shown here is derived from an EMBL/GenBank/DDBJ whole genome shotgun (WGS) entry which is preliminary data.</text>
</comment>
<dbReference type="AlphaFoldDB" id="A0A9Q0DVT2"/>
<dbReference type="EMBL" id="JANIIK010000111">
    <property type="protein sequence ID" value="KAJ3594453.1"/>
    <property type="molecule type" value="Genomic_DNA"/>
</dbReference>
<evidence type="ECO:0000313" key="3">
    <source>
        <dbReference type="EMBL" id="KAJ3594453.1"/>
    </source>
</evidence>
<evidence type="ECO:0000313" key="4">
    <source>
        <dbReference type="Proteomes" id="UP001148018"/>
    </source>
</evidence>
<feature type="region of interest" description="Disordered" evidence="2">
    <location>
        <begin position="36"/>
        <end position="77"/>
    </location>
</feature>
<name>A0A9Q0DVT2_9TELE</name>
<organism evidence="3 4">
    <name type="scientific">Muraenolepis orangiensis</name>
    <name type="common">Patagonian moray cod</name>
    <dbReference type="NCBI Taxonomy" id="630683"/>
    <lineage>
        <taxon>Eukaryota</taxon>
        <taxon>Metazoa</taxon>
        <taxon>Chordata</taxon>
        <taxon>Craniata</taxon>
        <taxon>Vertebrata</taxon>
        <taxon>Euteleostomi</taxon>
        <taxon>Actinopterygii</taxon>
        <taxon>Neopterygii</taxon>
        <taxon>Teleostei</taxon>
        <taxon>Neoteleostei</taxon>
        <taxon>Acanthomorphata</taxon>
        <taxon>Zeiogadaria</taxon>
        <taxon>Gadariae</taxon>
        <taxon>Gadiformes</taxon>
        <taxon>Muraenolepidoidei</taxon>
        <taxon>Muraenolepididae</taxon>
        <taxon>Muraenolepis</taxon>
    </lineage>
</organism>
<reference evidence="3" key="1">
    <citation type="submission" date="2022-07" db="EMBL/GenBank/DDBJ databases">
        <title>Chromosome-level genome of Muraenolepis orangiensis.</title>
        <authorList>
            <person name="Kim J."/>
        </authorList>
    </citation>
    <scope>NUCLEOTIDE SEQUENCE</scope>
    <source>
        <strain evidence="3">KU_S4_2022</strain>
        <tissue evidence="3">Muscle</tissue>
    </source>
</reference>
<feature type="coiled-coil region" evidence="1">
    <location>
        <begin position="146"/>
        <end position="187"/>
    </location>
</feature>
<feature type="non-terminal residue" evidence="3">
    <location>
        <position position="1"/>
    </location>
</feature>
<dbReference type="Proteomes" id="UP001148018">
    <property type="component" value="Unassembled WGS sequence"/>
</dbReference>
<dbReference type="PANTHER" id="PTHR35088:SF1">
    <property type="entry name" value="COILED-COIL DOMAIN-CONTAINING PROTEIN 178"/>
    <property type="match status" value="1"/>
</dbReference>
<proteinExistence type="predicted"/>
<gene>
    <name evidence="3" type="ORF">NHX12_003760</name>
</gene>
<evidence type="ECO:0000256" key="1">
    <source>
        <dbReference type="SAM" id="Coils"/>
    </source>
</evidence>